<dbReference type="EMBL" id="RYZS01000001">
    <property type="protein sequence ID" value="RVU95264.1"/>
    <property type="molecule type" value="Genomic_DNA"/>
</dbReference>
<proteinExistence type="predicted"/>
<evidence type="ECO:0000313" key="4">
    <source>
        <dbReference type="Proteomes" id="UP000288388"/>
    </source>
</evidence>
<dbReference type="Pfam" id="PF13280">
    <property type="entry name" value="WYL"/>
    <property type="match status" value="1"/>
</dbReference>
<dbReference type="PANTHER" id="PTHR34580:SF1">
    <property type="entry name" value="PROTEIN PAFC"/>
    <property type="match status" value="1"/>
</dbReference>
<dbReference type="PROSITE" id="PS51000">
    <property type="entry name" value="HTH_DEOR_2"/>
    <property type="match status" value="1"/>
</dbReference>
<evidence type="ECO:0000256" key="2">
    <source>
        <dbReference type="ARBA" id="ARBA00023163"/>
    </source>
</evidence>
<dbReference type="InterPro" id="IPR036388">
    <property type="entry name" value="WH-like_DNA-bd_sf"/>
</dbReference>
<dbReference type="AlphaFoldDB" id="A0A437UNT1"/>
<dbReference type="PIRSF" id="PIRSF016838">
    <property type="entry name" value="PafC"/>
    <property type="match status" value="1"/>
</dbReference>
<accession>A0A437UNT1</accession>
<dbReference type="PANTHER" id="PTHR34580">
    <property type="match status" value="1"/>
</dbReference>
<dbReference type="InterPro" id="IPR013196">
    <property type="entry name" value="HTH_11"/>
</dbReference>
<reference evidence="3 4" key="1">
    <citation type="submission" date="2018-12" db="EMBL/GenBank/DDBJ databases">
        <title>A novel vanA-carrying plasmid in a clinical isolate of Enterococcus avium.</title>
        <authorList>
            <person name="Bernasconi O.J."/>
            <person name="Luzzaro F."/>
            <person name="Endimiani A."/>
        </authorList>
    </citation>
    <scope>NUCLEOTIDE SEQUENCE [LARGE SCALE GENOMIC DNA]</scope>
    <source>
        <strain evidence="3 4">LC0559/18</strain>
    </source>
</reference>
<dbReference type="InterPro" id="IPR051534">
    <property type="entry name" value="CBASS_pafABC_assoc_protein"/>
</dbReference>
<dbReference type="InterPro" id="IPR036390">
    <property type="entry name" value="WH_DNA-bd_sf"/>
</dbReference>
<dbReference type="InterPro" id="IPR057727">
    <property type="entry name" value="WCX_dom"/>
</dbReference>
<name>A0A437UNT1_ENTAV</name>
<protein>
    <submittedName>
        <fullName evidence="3">YafY family transcriptional regulator</fullName>
    </submittedName>
</protein>
<comment type="caution">
    <text evidence="3">The sequence shown here is derived from an EMBL/GenBank/DDBJ whole genome shotgun (WGS) entry which is preliminary data.</text>
</comment>
<evidence type="ECO:0000256" key="1">
    <source>
        <dbReference type="ARBA" id="ARBA00023015"/>
    </source>
</evidence>
<keyword evidence="1" id="KW-0805">Transcription regulation</keyword>
<dbReference type="PROSITE" id="PS52050">
    <property type="entry name" value="WYL"/>
    <property type="match status" value="1"/>
</dbReference>
<organism evidence="3 4">
    <name type="scientific">Enterococcus avium</name>
    <name type="common">Streptococcus avium</name>
    <dbReference type="NCBI Taxonomy" id="33945"/>
    <lineage>
        <taxon>Bacteria</taxon>
        <taxon>Bacillati</taxon>
        <taxon>Bacillota</taxon>
        <taxon>Bacilli</taxon>
        <taxon>Lactobacillales</taxon>
        <taxon>Enterococcaceae</taxon>
        <taxon>Enterococcus</taxon>
    </lineage>
</organism>
<dbReference type="Pfam" id="PF25583">
    <property type="entry name" value="WCX"/>
    <property type="match status" value="1"/>
</dbReference>
<keyword evidence="2" id="KW-0804">Transcription</keyword>
<dbReference type="InterPro" id="IPR001034">
    <property type="entry name" value="DeoR_HTH"/>
</dbReference>
<gene>
    <name evidence="3" type="ORF">EK398_10740</name>
</gene>
<dbReference type="Proteomes" id="UP000288388">
    <property type="component" value="Unassembled WGS sequence"/>
</dbReference>
<dbReference type="Pfam" id="PF08279">
    <property type="entry name" value="HTH_11"/>
    <property type="match status" value="1"/>
</dbReference>
<sequence length="305" mass="36118">MQIERLVRMIFYIVNRKQVTAKELADYFGVSRRTIYRDITTLSLSDIPIISKKGAGGGISLMDGYSLNESFLTTEEQLQIYQGLQILQASNYPDADQVLTKIGALFNQVPADDWLEIDFSYWGSSEDEKITISELRRAITQKYILAFDYFNSELQRSERKVEPLRLSFKSHAWYIIGYCHVKQDIRIFRLSRMKRIHVLEQNFDRTLPEDFSLAHSDCNTEYVFFKLRFLPEMAYRLFDEFHEDEVKRCSDDSYLVTVRYPLNEWTYHRLLSFGPYVEILEPLKAREEVKKRALKIAQQYNKEEN</sequence>
<evidence type="ECO:0000313" key="3">
    <source>
        <dbReference type="EMBL" id="RVU95264.1"/>
    </source>
</evidence>
<dbReference type="RefSeq" id="WP_127979059.1">
    <property type="nucleotide sequence ID" value="NZ_JAEMPA010000400.1"/>
</dbReference>
<dbReference type="SUPFAM" id="SSF46785">
    <property type="entry name" value="Winged helix' DNA-binding domain"/>
    <property type="match status" value="1"/>
</dbReference>
<dbReference type="InterPro" id="IPR026881">
    <property type="entry name" value="WYL_dom"/>
</dbReference>
<dbReference type="GO" id="GO:0003700">
    <property type="term" value="F:DNA-binding transcription factor activity"/>
    <property type="evidence" value="ECO:0007669"/>
    <property type="project" value="InterPro"/>
</dbReference>
<dbReference type="Gene3D" id="1.10.10.10">
    <property type="entry name" value="Winged helix-like DNA-binding domain superfamily/Winged helix DNA-binding domain"/>
    <property type="match status" value="1"/>
</dbReference>
<dbReference type="InterPro" id="IPR028349">
    <property type="entry name" value="PafC-like"/>
</dbReference>